<protein>
    <submittedName>
        <fullName evidence="2">Uncharacterized protein</fullName>
    </submittedName>
</protein>
<organism evidence="2 3">
    <name type="scientific">Cyclocybe aegerita</name>
    <name type="common">Black poplar mushroom</name>
    <name type="synonym">Agrocybe aegerita</name>
    <dbReference type="NCBI Taxonomy" id="1973307"/>
    <lineage>
        <taxon>Eukaryota</taxon>
        <taxon>Fungi</taxon>
        <taxon>Dikarya</taxon>
        <taxon>Basidiomycota</taxon>
        <taxon>Agaricomycotina</taxon>
        <taxon>Agaricomycetes</taxon>
        <taxon>Agaricomycetidae</taxon>
        <taxon>Agaricales</taxon>
        <taxon>Agaricineae</taxon>
        <taxon>Bolbitiaceae</taxon>
        <taxon>Cyclocybe</taxon>
    </lineage>
</organism>
<sequence length="351" mass="37351">MSTATTTWLSYTAPPDFPQGARGYLKGTIPNLAAHPLAAPIPPSPLTTTPIITTTTALPSTAALTPWTYASPTAEEWDIRDAWAMGLLTWNVKNVVGLGVKTDGMVAQAWTSLKSQYETTSDLAAVLADTELHLIKFHNGDNLPTHIANLRSKWAYANSVGVEILDRDFHIILLQSLPPTPVWEAFTLTLYELKTAAKVITQITLHWQRISRNSTVATPREATPTMSATGLGGERQANSHLASHGGASGPTSTSTPSVGTPTATASAAVVKMAYALMAMTGGWDEGGGTREHVVSFIPMEDEPTALAAMSSGGGELLTYVNSGASDHCFANKIDFSTYEPFHELRKGQAAC</sequence>
<dbReference type="Proteomes" id="UP000467700">
    <property type="component" value="Unassembled WGS sequence"/>
</dbReference>
<proteinExistence type="predicted"/>
<evidence type="ECO:0000313" key="2">
    <source>
        <dbReference type="EMBL" id="CAA7267101.1"/>
    </source>
</evidence>
<reference evidence="2 3" key="1">
    <citation type="submission" date="2020-01" db="EMBL/GenBank/DDBJ databases">
        <authorList>
            <person name="Gupta K D."/>
        </authorList>
    </citation>
    <scope>NUCLEOTIDE SEQUENCE [LARGE SCALE GENOMIC DNA]</scope>
</reference>
<evidence type="ECO:0000256" key="1">
    <source>
        <dbReference type="SAM" id="MobiDB-lite"/>
    </source>
</evidence>
<feature type="region of interest" description="Disordered" evidence="1">
    <location>
        <begin position="216"/>
        <end position="261"/>
    </location>
</feature>
<gene>
    <name evidence="2" type="ORF">AAE3_LOCUS9329</name>
</gene>
<name>A0A8S0XWN2_CYCAE</name>
<keyword evidence="3" id="KW-1185">Reference proteome</keyword>
<dbReference type="AlphaFoldDB" id="A0A8S0XWN2"/>
<accession>A0A8S0XWN2</accession>
<evidence type="ECO:0000313" key="3">
    <source>
        <dbReference type="Proteomes" id="UP000467700"/>
    </source>
</evidence>
<comment type="caution">
    <text evidence="2">The sequence shown here is derived from an EMBL/GenBank/DDBJ whole genome shotgun (WGS) entry which is preliminary data.</text>
</comment>
<dbReference type="Pfam" id="PF14223">
    <property type="entry name" value="Retrotran_gag_2"/>
    <property type="match status" value="1"/>
</dbReference>
<dbReference type="EMBL" id="CACVBS010000057">
    <property type="protein sequence ID" value="CAA7267101.1"/>
    <property type="molecule type" value="Genomic_DNA"/>
</dbReference>
<feature type="compositionally biased region" description="Low complexity" evidence="1">
    <location>
        <begin position="242"/>
        <end position="261"/>
    </location>
</feature>
<dbReference type="OrthoDB" id="3054003at2759"/>